<dbReference type="OrthoDB" id="3523416at2759"/>
<reference evidence="2 3" key="1">
    <citation type="submission" date="2017-12" db="EMBL/GenBank/DDBJ databases">
        <title>Comparative genomics of Botrytis spp.</title>
        <authorList>
            <person name="Valero-Jimenez C.A."/>
            <person name="Tapia P."/>
            <person name="Veloso J."/>
            <person name="Silva-Moreno E."/>
            <person name="Staats M."/>
            <person name="Valdes J.H."/>
            <person name="Van Kan J.A.L."/>
        </authorList>
    </citation>
    <scope>NUCLEOTIDE SEQUENCE [LARGE SCALE GENOMIC DNA]</scope>
    <source>
        <strain evidence="2 3">Be9601</strain>
    </source>
</reference>
<feature type="compositionally biased region" description="Polar residues" evidence="1">
    <location>
        <begin position="1"/>
        <end position="10"/>
    </location>
</feature>
<dbReference type="AlphaFoldDB" id="A0A4Z1JLF3"/>
<feature type="compositionally biased region" description="Basic and acidic residues" evidence="1">
    <location>
        <begin position="20"/>
        <end position="39"/>
    </location>
</feature>
<dbReference type="EMBL" id="PQXM01000466">
    <property type="protein sequence ID" value="TGO72320.1"/>
    <property type="molecule type" value="Genomic_DNA"/>
</dbReference>
<dbReference type="Proteomes" id="UP000297229">
    <property type="component" value="Unassembled WGS sequence"/>
</dbReference>
<gene>
    <name evidence="2" type="ORF">BELL_0468g00100</name>
</gene>
<name>A0A4Z1JLF3_9HELO</name>
<feature type="region of interest" description="Disordered" evidence="1">
    <location>
        <begin position="1"/>
        <end position="57"/>
    </location>
</feature>
<sequence length="80" mass="8576">MKFQEVSTKGQSQSQPAKAEQAKAEPKTNSADSKEEPAKPGRKTPTTPRNKKETDKCPRCGSTGFLAQCNTCSFNTGVGL</sequence>
<accession>A0A4Z1JLF3</accession>
<proteinExistence type="predicted"/>
<protein>
    <submittedName>
        <fullName evidence="2">Uncharacterized protein</fullName>
    </submittedName>
</protein>
<comment type="caution">
    <text evidence="2">The sequence shown here is derived from an EMBL/GenBank/DDBJ whole genome shotgun (WGS) entry which is preliminary data.</text>
</comment>
<organism evidence="2 3">
    <name type="scientific">Botrytis elliptica</name>
    <dbReference type="NCBI Taxonomy" id="278938"/>
    <lineage>
        <taxon>Eukaryota</taxon>
        <taxon>Fungi</taxon>
        <taxon>Dikarya</taxon>
        <taxon>Ascomycota</taxon>
        <taxon>Pezizomycotina</taxon>
        <taxon>Leotiomycetes</taxon>
        <taxon>Helotiales</taxon>
        <taxon>Sclerotiniaceae</taxon>
        <taxon>Botrytis</taxon>
    </lineage>
</organism>
<evidence type="ECO:0000256" key="1">
    <source>
        <dbReference type="SAM" id="MobiDB-lite"/>
    </source>
</evidence>
<evidence type="ECO:0000313" key="2">
    <source>
        <dbReference type="EMBL" id="TGO72320.1"/>
    </source>
</evidence>
<keyword evidence="3" id="KW-1185">Reference proteome</keyword>
<evidence type="ECO:0000313" key="3">
    <source>
        <dbReference type="Proteomes" id="UP000297229"/>
    </source>
</evidence>